<name>A0A6I5NFI6_9BIFI</name>
<proteinExistence type="predicted"/>
<evidence type="ECO:0000256" key="2">
    <source>
        <dbReference type="SAM" id="Phobius"/>
    </source>
</evidence>
<feature type="transmembrane region" description="Helical" evidence="2">
    <location>
        <begin position="208"/>
        <end position="228"/>
    </location>
</feature>
<keyword evidence="2" id="KW-1133">Transmembrane helix</keyword>
<organism evidence="3 4">
    <name type="scientific">Bifidobacterium choloepi</name>
    <dbReference type="NCBI Taxonomy" id="2614131"/>
    <lineage>
        <taxon>Bacteria</taxon>
        <taxon>Bacillati</taxon>
        <taxon>Actinomycetota</taxon>
        <taxon>Actinomycetes</taxon>
        <taxon>Bifidobacteriales</taxon>
        <taxon>Bifidobacteriaceae</taxon>
        <taxon>Bifidobacterium</taxon>
    </lineage>
</organism>
<dbReference type="RefSeq" id="WP_163227704.1">
    <property type="nucleotide sequence ID" value="NZ_VYSG01000002.1"/>
</dbReference>
<feature type="region of interest" description="Disordered" evidence="1">
    <location>
        <begin position="244"/>
        <end position="295"/>
    </location>
</feature>
<dbReference type="EMBL" id="VYSG01000002">
    <property type="protein sequence ID" value="NEG70104.1"/>
    <property type="molecule type" value="Genomic_DNA"/>
</dbReference>
<keyword evidence="4" id="KW-1185">Reference proteome</keyword>
<reference evidence="3 4" key="1">
    <citation type="submission" date="2019-09" db="EMBL/GenBank/DDBJ databases">
        <title>Phylogenetic characterization of a novel taxon of the genus Bifidobacterium: Bifidobacterium choloepi sp. nov.</title>
        <authorList>
            <person name="Modesto M."/>
            <person name="Satti M."/>
        </authorList>
    </citation>
    <scope>NUCLEOTIDE SEQUENCE [LARGE SCALE GENOMIC DNA]</scope>
    <source>
        <strain evidence="3 4">BRDM6</strain>
    </source>
</reference>
<gene>
    <name evidence="3" type="ORF">F6S87_05770</name>
</gene>
<feature type="compositionally biased region" description="Acidic residues" evidence="1">
    <location>
        <begin position="244"/>
        <end position="255"/>
    </location>
</feature>
<comment type="caution">
    <text evidence="3">The sequence shown here is derived from an EMBL/GenBank/DDBJ whole genome shotgun (WGS) entry which is preliminary data.</text>
</comment>
<keyword evidence="2" id="KW-0472">Membrane</keyword>
<feature type="transmembrane region" description="Helical" evidence="2">
    <location>
        <begin position="50"/>
        <end position="75"/>
    </location>
</feature>
<dbReference type="Proteomes" id="UP000469292">
    <property type="component" value="Unassembled WGS sequence"/>
</dbReference>
<accession>A0A6I5NFI6</accession>
<evidence type="ECO:0000313" key="4">
    <source>
        <dbReference type="Proteomes" id="UP000469292"/>
    </source>
</evidence>
<feature type="transmembrane region" description="Helical" evidence="2">
    <location>
        <begin position="87"/>
        <end position="105"/>
    </location>
</feature>
<feature type="transmembrane region" description="Helical" evidence="2">
    <location>
        <begin position="167"/>
        <end position="188"/>
    </location>
</feature>
<feature type="compositionally biased region" description="Polar residues" evidence="1">
    <location>
        <begin position="261"/>
        <end position="289"/>
    </location>
</feature>
<keyword evidence="2" id="KW-0812">Transmembrane</keyword>
<protein>
    <submittedName>
        <fullName evidence="3">DUF3159 domain-containing protein</fullName>
    </submittedName>
</protein>
<dbReference type="InterPro" id="IPR016566">
    <property type="entry name" value="UCP010219"/>
</dbReference>
<sequence>MATNSTTKPNAGKPGRTGIQALADAGDDDFSVIQAIGGVRGVVESMIPGVLFIVLFLVTGDLTLTIVVSAAWALLQVVVRLCQRQSTMGAVSGLLAVAICLIWAWRSGEARNYYTFGFITNAAYAAVLLVTVICRVPGLGVVVEFVRSMPTSHFRRWLDNWRGDRALYRAYVEITWLWIALFCVRLVVQLPLYSSDHVGWLGTARLLMGIPLWALCIWISYLVVATPLHRHRLAEKRAAEQEGAELELEAIEGEESSGSSRNFPATESSESSMTTGLSEHAQPSETPQATPAGRK</sequence>
<evidence type="ECO:0000313" key="3">
    <source>
        <dbReference type="EMBL" id="NEG70104.1"/>
    </source>
</evidence>
<feature type="transmembrane region" description="Helical" evidence="2">
    <location>
        <begin position="125"/>
        <end position="146"/>
    </location>
</feature>
<dbReference type="AlphaFoldDB" id="A0A6I5NFI6"/>
<dbReference type="Pfam" id="PF11361">
    <property type="entry name" value="DUF3159"/>
    <property type="match status" value="1"/>
</dbReference>
<evidence type="ECO:0000256" key="1">
    <source>
        <dbReference type="SAM" id="MobiDB-lite"/>
    </source>
</evidence>